<organism evidence="5 6">
    <name type="scientific">Lientehia hominis</name>
    <dbReference type="NCBI Taxonomy" id="2897778"/>
    <lineage>
        <taxon>Bacteria</taxon>
        <taxon>Bacillati</taxon>
        <taxon>Bacillota</taxon>
        <taxon>Clostridia</taxon>
        <taxon>Lachnospirales</taxon>
        <taxon>Lachnospiraceae</taxon>
        <taxon>Lientehia</taxon>
    </lineage>
</organism>
<dbReference type="GO" id="GO:0005524">
    <property type="term" value="F:ATP binding"/>
    <property type="evidence" value="ECO:0007669"/>
    <property type="project" value="UniProtKB-KW"/>
</dbReference>
<keyword evidence="3 5" id="KW-0067">ATP-binding</keyword>
<dbReference type="AlphaFoldDB" id="A0AAP2W762"/>
<dbReference type="CDD" id="cd03230">
    <property type="entry name" value="ABC_DR_subfamily_A"/>
    <property type="match status" value="1"/>
</dbReference>
<evidence type="ECO:0000256" key="2">
    <source>
        <dbReference type="ARBA" id="ARBA00022741"/>
    </source>
</evidence>
<dbReference type="InterPro" id="IPR027417">
    <property type="entry name" value="P-loop_NTPase"/>
</dbReference>
<dbReference type="PANTHER" id="PTHR42939:SF1">
    <property type="entry name" value="ABC TRANSPORTER ATP-BINDING PROTEIN ALBC-RELATED"/>
    <property type="match status" value="1"/>
</dbReference>
<evidence type="ECO:0000256" key="1">
    <source>
        <dbReference type="ARBA" id="ARBA00022448"/>
    </source>
</evidence>
<dbReference type="PANTHER" id="PTHR42939">
    <property type="entry name" value="ABC TRANSPORTER ATP-BINDING PROTEIN ALBC-RELATED"/>
    <property type="match status" value="1"/>
</dbReference>
<protein>
    <submittedName>
        <fullName evidence="5">ABC transporter ATP-binding protein</fullName>
    </submittedName>
</protein>
<evidence type="ECO:0000313" key="5">
    <source>
        <dbReference type="EMBL" id="MCD2492073.1"/>
    </source>
</evidence>
<evidence type="ECO:0000256" key="3">
    <source>
        <dbReference type="ARBA" id="ARBA00022840"/>
    </source>
</evidence>
<proteinExistence type="predicted"/>
<dbReference type="InterPro" id="IPR003593">
    <property type="entry name" value="AAA+_ATPase"/>
</dbReference>
<feature type="domain" description="ABC transporter" evidence="4">
    <location>
        <begin position="2"/>
        <end position="233"/>
    </location>
</feature>
<keyword evidence="2" id="KW-0547">Nucleotide-binding</keyword>
<accession>A0AAP2W762</accession>
<dbReference type="GO" id="GO:0016887">
    <property type="term" value="F:ATP hydrolysis activity"/>
    <property type="evidence" value="ECO:0007669"/>
    <property type="project" value="InterPro"/>
</dbReference>
<dbReference type="InterPro" id="IPR003439">
    <property type="entry name" value="ABC_transporter-like_ATP-bd"/>
</dbReference>
<reference evidence="5 6" key="1">
    <citation type="submission" date="2021-11" db="EMBL/GenBank/DDBJ databases">
        <title>Lacrimispora sp. nov. NSJ-141 isolated from human feces.</title>
        <authorList>
            <person name="Abdugheni R."/>
        </authorList>
    </citation>
    <scope>NUCLEOTIDE SEQUENCE [LARGE SCALE GENOMIC DNA]</scope>
    <source>
        <strain evidence="5 6">NSJ-141</strain>
    </source>
</reference>
<dbReference type="Proteomes" id="UP001299265">
    <property type="component" value="Unassembled WGS sequence"/>
</dbReference>
<dbReference type="PROSITE" id="PS50893">
    <property type="entry name" value="ABC_TRANSPORTER_2"/>
    <property type="match status" value="1"/>
</dbReference>
<name>A0AAP2W762_9FIRM</name>
<comment type="caution">
    <text evidence="5">The sequence shown here is derived from an EMBL/GenBank/DDBJ whole genome shotgun (WGS) entry which is preliminary data.</text>
</comment>
<dbReference type="SMART" id="SM00382">
    <property type="entry name" value="AAA"/>
    <property type="match status" value="1"/>
</dbReference>
<dbReference type="Gene3D" id="3.40.50.300">
    <property type="entry name" value="P-loop containing nucleotide triphosphate hydrolases"/>
    <property type="match status" value="1"/>
</dbReference>
<evidence type="ECO:0000259" key="4">
    <source>
        <dbReference type="PROSITE" id="PS50893"/>
    </source>
</evidence>
<dbReference type="InterPro" id="IPR051782">
    <property type="entry name" value="ABC_Transporter_VariousFunc"/>
</dbReference>
<dbReference type="Pfam" id="PF00005">
    <property type="entry name" value="ABC_tran"/>
    <property type="match status" value="1"/>
</dbReference>
<gene>
    <name evidence="5" type="ORF">LQE92_05465</name>
</gene>
<keyword evidence="6" id="KW-1185">Reference proteome</keyword>
<dbReference type="SUPFAM" id="SSF52540">
    <property type="entry name" value="P-loop containing nucleoside triphosphate hydrolases"/>
    <property type="match status" value="1"/>
</dbReference>
<dbReference type="EMBL" id="JAJNOR010000002">
    <property type="protein sequence ID" value="MCD2492073.1"/>
    <property type="molecule type" value="Genomic_DNA"/>
</dbReference>
<evidence type="ECO:0000313" key="6">
    <source>
        <dbReference type="Proteomes" id="UP001299265"/>
    </source>
</evidence>
<sequence length="241" mass="26613">MIQLEHVSKVYNGTHKAVDDCSFSVEDGKITGFIGPNGAGKTTTLKMITGILEATEGSITLDGVDIKRNGVEAKKKIGFVSDNPDSFLRLKGLEYLNFMADIYDVPTEGRSEKIKEMAERFEMADALGDKILSYSHGMRQKIMVMGALLHSPSLWILDEPLTGLDPKAAFELKDMMREHADSGCAVLFSTHVLEVAEKLCDKVVIINKGRIVFQGTLDQLRQDYPEGTSLEEIFLAVTEHA</sequence>
<dbReference type="RefSeq" id="WP_231061991.1">
    <property type="nucleotide sequence ID" value="NZ_JAJNOR010000002.1"/>
</dbReference>
<keyword evidence="1" id="KW-0813">Transport</keyword>